<dbReference type="Pfam" id="PF10129">
    <property type="entry name" value="OpgC_C"/>
    <property type="match status" value="1"/>
</dbReference>
<feature type="transmembrane region" description="Helical" evidence="1">
    <location>
        <begin position="293"/>
        <end position="311"/>
    </location>
</feature>
<organism evidence="2 3">
    <name type="scientific">Variovorax defluvii</name>
    <dbReference type="NCBI Taxonomy" id="913761"/>
    <lineage>
        <taxon>Bacteria</taxon>
        <taxon>Pseudomonadati</taxon>
        <taxon>Pseudomonadota</taxon>
        <taxon>Betaproteobacteria</taxon>
        <taxon>Burkholderiales</taxon>
        <taxon>Comamonadaceae</taxon>
        <taxon>Variovorax</taxon>
    </lineage>
</organism>
<feature type="transmembrane region" description="Helical" evidence="1">
    <location>
        <begin position="248"/>
        <end position="266"/>
    </location>
</feature>
<feature type="transmembrane region" description="Helical" evidence="1">
    <location>
        <begin position="53"/>
        <end position="74"/>
    </location>
</feature>
<evidence type="ECO:0000313" key="2">
    <source>
        <dbReference type="EMBL" id="GAA4328815.1"/>
    </source>
</evidence>
<keyword evidence="1" id="KW-1133">Transmembrane helix</keyword>
<proteinExistence type="predicted"/>
<dbReference type="Proteomes" id="UP001500975">
    <property type="component" value="Unassembled WGS sequence"/>
</dbReference>
<sequence>MPPPADGPAAVAAGGRVPMKRYWEIDALRGLMLVLMTFTHLPTRFTDPLGQPFGFVSAAEGFVLLSAFVAGLVYTRISDRQGVDAMRRAFWRRALKVYLAQAATLLFLFTIITRVGLRIDQPAVKNLLSFYLADPPEAFAYSLLLVYEPALLDILPMYIFFMLMSPWVLAFALRHGWAGVMLASAAFWALAQFGFSEWLYGLAAQYLHLSVPFHEMGAFNAFAWQFLWFAGLWMGASRHAPDAEPFRIPRWVAALAVALAIYGIWWRHHGINGQAPFGGDEELNMLFDKWQLGPLRIVNLVVLGIVAVRFGPGLMRRIPRLRWLEAMGSASLPVFCAHLVAVLLVLAFYGDSQTARPWWGDALLLAVVFAWLYAVARATQWWDNRPPKARYRDTGTIDSSA</sequence>
<name>A0ABP8GRF2_9BURK</name>
<protein>
    <submittedName>
        <fullName evidence="2">OpgC domain-containing protein</fullName>
    </submittedName>
</protein>
<dbReference type="EMBL" id="BAABGJ010000001">
    <property type="protein sequence ID" value="GAA4328815.1"/>
    <property type="molecule type" value="Genomic_DNA"/>
</dbReference>
<evidence type="ECO:0000313" key="3">
    <source>
        <dbReference type="Proteomes" id="UP001500975"/>
    </source>
</evidence>
<gene>
    <name evidence="2" type="ORF">GCM10023165_01390</name>
</gene>
<feature type="transmembrane region" description="Helical" evidence="1">
    <location>
        <begin position="216"/>
        <end position="236"/>
    </location>
</feature>
<feature type="transmembrane region" description="Helical" evidence="1">
    <location>
        <begin position="362"/>
        <end position="382"/>
    </location>
</feature>
<feature type="transmembrane region" description="Helical" evidence="1">
    <location>
        <begin position="139"/>
        <end position="164"/>
    </location>
</feature>
<feature type="transmembrane region" description="Helical" evidence="1">
    <location>
        <begin position="176"/>
        <end position="196"/>
    </location>
</feature>
<reference evidence="3" key="1">
    <citation type="journal article" date="2019" name="Int. J. Syst. Evol. Microbiol.">
        <title>The Global Catalogue of Microorganisms (GCM) 10K type strain sequencing project: providing services to taxonomists for standard genome sequencing and annotation.</title>
        <authorList>
            <consortium name="The Broad Institute Genomics Platform"/>
            <consortium name="The Broad Institute Genome Sequencing Center for Infectious Disease"/>
            <person name="Wu L."/>
            <person name="Ma J."/>
        </authorList>
    </citation>
    <scope>NUCLEOTIDE SEQUENCE [LARGE SCALE GENOMIC DNA]</scope>
    <source>
        <strain evidence="3">JCM 17804</strain>
    </source>
</reference>
<dbReference type="PANTHER" id="PTHR38592:SF3">
    <property type="entry name" value="BLL4819 PROTEIN"/>
    <property type="match status" value="1"/>
</dbReference>
<keyword evidence="1" id="KW-0812">Transmembrane</keyword>
<comment type="caution">
    <text evidence="2">The sequence shown here is derived from an EMBL/GenBank/DDBJ whole genome shotgun (WGS) entry which is preliminary data.</text>
</comment>
<dbReference type="PIRSF" id="PIRSF028704">
    <property type="entry name" value="UPC028704"/>
    <property type="match status" value="1"/>
</dbReference>
<accession>A0ABP8GRF2</accession>
<dbReference type="PANTHER" id="PTHR38592">
    <property type="entry name" value="BLL4819 PROTEIN"/>
    <property type="match status" value="1"/>
</dbReference>
<keyword evidence="3" id="KW-1185">Reference proteome</keyword>
<feature type="transmembrane region" description="Helical" evidence="1">
    <location>
        <begin position="95"/>
        <end position="119"/>
    </location>
</feature>
<feature type="transmembrane region" description="Helical" evidence="1">
    <location>
        <begin position="332"/>
        <end position="350"/>
    </location>
</feature>
<keyword evidence="1" id="KW-0472">Membrane</keyword>
<evidence type="ECO:0000256" key="1">
    <source>
        <dbReference type="SAM" id="Phobius"/>
    </source>
</evidence>
<dbReference type="InterPro" id="IPR014550">
    <property type="entry name" value="UCP028704_OpgC"/>
</dbReference>